<feature type="non-terminal residue" evidence="1">
    <location>
        <position position="51"/>
    </location>
</feature>
<keyword evidence="2" id="KW-1185">Reference proteome</keyword>
<proteinExistence type="predicted"/>
<evidence type="ECO:0000313" key="1">
    <source>
        <dbReference type="EMBL" id="KAJ2882037.1"/>
    </source>
</evidence>
<name>A0ACC1LUV1_9FUNG</name>
<evidence type="ECO:0000313" key="2">
    <source>
        <dbReference type="Proteomes" id="UP001139981"/>
    </source>
</evidence>
<reference evidence="1" key="1">
    <citation type="submission" date="2022-07" db="EMBL/GenBank/DDBJ databases">
        <title>Phylogenomic reconstructions and comparative analyses of Kickxellomycotina fungi.</title>
        <authorList>
            <person name="Reynolds N.K."/>
            <person name="Stajich J.E."/>
            <person name="Barry K."/>
            <person name="Grigoriev I.V."/>
            <person name="Crous P."/>
            <person name="Smith M.E."/>
        </authorList>
    </citation>
    <scope>NUCLEOTIDE SEQUENCE</scope>
    <source>
        <strain evidence="1">CBS 190363</strain>
    </source>
</reference>
<comment type="caution">
    <text evidence="1">The sequence shown here is derived from an EMBL/GenBank/DDBJ whole genome shotgun (WGS) entry which is preliminary data.</text>
</comment>
<dbReference type="EMBL" id="JANBVB010002842">
    <property type="protein sequence ID" value="KAJ2882037.1"/>
    <property type="molecule type" value="Genomic_DNA"/>
</dbReference>
<dbReference type="Proteomes" id="UP001139981">
    <property type="component" value="Unassembled WGS sequence"/>
</dbReference>
<protein>
    <submittedName>
        <fullName evidence="1">Uncharacterized protein</fullName>
    </submittedName>
</protein>
<gene>
    <name evidence="1" type="ORF">IWW38_005712</name>
</gene>
<accession>A0ACC1LUV1</accession>
<sequence length="51" mass="5680">MVVLRSPFQSLPLLIVRKVVEYLEGRSSNSFDVDVVKHNKGKAVLTPLLSV</sequence>
<organism evidence="1 2">
    <name type="scientific">Coemansia aciculifera</name>
    <dbReference type="NCBI Taxonomy" id="417176"/>
    <lineage>
        <taxon>Eukaryota</taxon>
        <taxon>Fungi</taxon>
        <taxon>Fungi incertae sedis</taxon>
        <taxon>Zoopagomycota</taxon>
        <taxon>Kickxellomycotina</taxon>
        <taxon>Kickxellomycetes</taxon>
        <taxon>Kickxellales</taxon>
        <taxon>Kickxellaceae</taxon>
        <taxon>Coemansia</taxon>
    </lineage>
</organism>